<dbReference type="AlphaFoldDB" id="A0A139AZM7"/>
<sequence length="436" mass="45027">MAQHITSPSSDTSLALTLAPAPRTAPTPRAGGGASAGAPRTPAAALRTLLTSLDSPQAAIAAAPRIARLVSSVARTELSNPASPADEAGPSAVVLRSALKFPPGVAAALDGAREWWNESPNSPAVQLGAMRFGEDQPRPEWKEVPADWSKLVDEKMGDGLGVFFEIPGDVEGFGPREVEEGDNVEVAEVGGYVICEEAGEEAGGVEGRDGEKGEGEEDTKKEGQVEQASSAETPPEQDSSTSTPAAPAPGPTPTDTPSATDASDAPKPKDKTGAGLDPTLVYIPGWGYVPLREARPVPATAVRFGVPTEDVSTTSTAGASARGPTGLDPRIVRRRDNNRERVARAEAQAEEDVDMLKGLKARAKVEEKEKRKVVAEGGIGGGKGAGEVFGGLFKVRIGSKGTFRAKVGESVAAAAEGGGRVHGGGEARKWWKVGKK</sequence>
<keyword evidence="4" id="KW-1185">Reference proteome</keyword>
<keyword evidence="1" id="KW-0175">Coiled coil</keyword>
<evidence type="ECO:0000313" key="3">
    <source>
        <dbReference type="EMBL" id="KXS21935.1"/>
    </source>
</evidence>
<protein>
    <submittedName>
        <fullName evidence="3">Uncharacterized protein</fullName>
    </submittedName>
</protein>
<feature type="region of interest" description="Disordered" evidence="2">
    <location>
        <begin position="416"/>
        <end position="436"/>
    </location>
</feature>
<dbReference type="EMBL" id="KQ965732">
    <property type="protein sequence ID" value="KXS21935.1"/>
    <property type="molecule type" value="Genomic_DNA"/>
</dbReference>
<feature type="compositionally biased region" description="Low complexity" evidence="2">
    <location>
        <begin position="7"/>
        <end position="29"/>
    </location>
</feature>
<feature type="region of interest" description="Disordered" evidence="2">
    <location>
        <begin position="1"/>
        <end position="40"/>
    </location>
</feature>
<gene>
    <name evidence="3" type="ORF">M427DRAFT_27465</name>
</gene>
<evidence type="ECO:0000313" key="4">
    <source>
        <dbReference type="Proteomes" id="UP000070544"/>
    </source>
</evidence>
<feature type="compositionally biased region" description="Basic and acidic residues" evidence="2">
    <location>
        <begin position="206"/>
        <end position="224"/>
    </location>
</feature>
<name>A0A139AZM7_GONPJ</name>
<proteinExistence type="predicted"/>
<feature type="region of interest" description="Disordered" evidence="2">
    <location>
        <begin position="308"/>
        <end position="330"/>
    </location>
</feature>
<reference evidence="3 4" key="1">
    <citation type="journal article" date="2015" name="Genome Biol. Evol.">
        <title>Phylogenomic analyses indicate that early fungi evolved digesting cell walls of algal ancestors of land plants.</title>
        <authorList>
            <person name="Chang Y."/>
            <person name="Wang S."/>
            <person name="Sekimoto S."/>
            <person name="Aerts A.L."/>
            <person name="Choi C."/>
            <person name="Clum A."/>
            <person name="LaButti K.M."/>
            <person name="Lindquist E.A."/>
            <person name="Yee Ngan C."/>
            <person name="Ohm R.A."/>
            <person name="Salamov A.A."/>
            <person name="Grigoriev I.V."/>
            <person name="Spatafora J.W."/>
            <person name="Berbee M.L."/>
        </authorList>
    </citation>
    <scope>NUCLEOTIDE SEQUENCE [LARGE SCALE GENOMIC DNA]</scope>
    <source>
        <strain evidence="3 4">JEL478</strain>
    </source>
</reference>
<evidence type="ECO:0000256" key="1">
    <source>
        <dbReference type="SAM" id="Coils"/>
    </source>
</evidence>
<feature type="region of interest" description="Disordered" evidence="2">
    <location>
        <begin position="197"/>
        <end position="281"/>
    </location>
</feature>
<dbReference type="Proteomes" id="UP000070544">
    <property type="component" value="Unassembled WGS sequence"/>
</dbReference>
<feature type="coiled-coil region" evidence="1">
    <location>
        <begin position="342"/>
        <end position="376"/>
    </location>
</feature>
<dbReference type="OrthoDB" id="10618362at2759"/>
<accession>A0A139AZM7</accession>
<organism evidence="3 4">
    <name type="scientific">Gonapodya prolifera (strain JEL478)</name>
    <name type="common">Monoblepharis prolifera</name>
    <dbReference type="NCBI Taxonomy" id="1344416"/>
    <lineage>
        <taxon>Eukaryota</taxon>
        <taxon>Fungi</taxon>
        <taxon>Fungi incertae sedis</taxon>
        <taxon>Chytridiomycota</taxon>
        <taxon>Chytridiomycota incertae sedis</taxon>
        <taxon>Monoblepharidomycetes</taxon>
        <taxon>Monoblepharidales</taxon>
        <taxon>Gonapodyaceae</taxon>
        <taxon>Gonapodya</taxon>
    </lineage>
</organism>
<evidence type="ECO:0000256" key="2">
    <source>
        <dbReference type="SAM" id="MobiDB-lite"/>
    </source>
</evidence>